<dbReference type="EMBL" id="CP144751">
    <property type="protein sequence ID" value="WVZ85049.1"/>
    <property type="molecule type" value="Genomic_DNA"/>
</dbReference>
<evidence type="ECO:0000313" key="2">
    <source>
        <dbReference type="Proteomes" id="UP001341281"/>
    </source>
</evidence>
<dbReference type="Proteomes" id="UP001341281">
    <property type="component" value="Chromosome 07"/>
</dbReference>
<feature type="non-terminal residue" evidence="1">
    <location>
        <position position="119"/>
    </location>
</feature>
<proteinExistence type="predicted"/>
<gene>
    <name evidence="1" type="ORF">U9M48_032011</name>
</gene>
<accession>A0AAQ3U3S7</accession>
<sequence length="119" mass="14340">KIIPWLSQNHHENINPEPGIDKQHRSSIIQPTHFEKSINYRYIVNYIRFYSMLPHFFKYVHSLVHQSTLHICIYQYVENMVVRYNTIPCHQIEEICHIIEASFFSIPMKHNRVGEDISF</sequence>
<organism evidence="1 2">
    <name type="scientific">Paspalum notatum var. saurae</name>
    <dbReference type="NCBI Taxonomy" id="547442"/>
    <lineage>
        <taxon>Eukaryota</taxon>
        <taxon>Viridiplantae</taxon>
        <taxon>Streptophyta</taxon>
        <taxon>Embryophyta</taxon>
        <taxon>Tracheophyta</taxon>
        <taxon>Spermatophyta</taxon>
        <taxon>Magnoliopsida</taxon>
        <taxon>Liliopsida</taxon>
        <taxon>Poales</taxon>
        <taxon>Poaceae</taxon>
        <taxon>PACMAD clade</taxon>
        <taxon>Panicoideae</taxon>
        <taxon>Andropogonodae</taxon>
        <taxon>Paspaleae</taxon>
        <taxon>Paspalinae</taxon>
        <taxon>Paspalum</taxon>
    </lineage>
</organism>
<dbReference type="AlphaFoldDB" id="A0AAQ3U3S7"/>
<evidence type="ECO:0000313" key="1">
    <source>
        <dbReference type="EMBL" id="WVZ85049.1"/>
    </source>
</evidence>
<keyword evidence="2" id="KW-1185">Reference proteome</keyword>
<name>A0AAQ3U3S7_PASNO</name>
<protein>
    <submittedName>
        <fullName evidence="1">Uncharacterized protein</fullName>
    </submittedName>
</protein>
<reference evidence="1 2" key="1">
    <citation type="submission" date="2024-02" db="EMBL/GenBank/DDBJ databases">
        <title>High-quality chromosome-scale genome assembly of Pensacola bahiagrass (Paspalum notatum Flugge var. saurae).</title>
        <authorList>
            <person name="Vega J.M."/>
            <person name="Podio M."/>
            <person name="Orjuela J."/>
            <person name="Siena L.A."/>
            <person name="Pessino S.C."/>
            <person name="Combes M.C."/>
            <person name="Mariac C."/>
            <person name="Albertini E."/>
            <person name="Pupilli F."/>
            <person name="Ortiz J.P.A."/>
            <person name="Leblanc O."/>
        </authorList>
    </citation>
    <scope>NUCLEOTIDE SEQUENCE [LARGE SCALE GENOMIC DNA]</scope>
    <source>
        <strain evidence="1">R1</strain>
        <tissue evidence="1">Leaf</tissue>
    </source>
</reference>